<keyword evidence="6" id="KW-0175">Coiled coil</keyword>
<dbReference type="Gene3D" id="3.30.230.130">
    <property type="entry name" value="Cullin, Chain C, Domain 2"/>
    <property type="match status" value="1"/>
</dbReference>
<evidence type="ECO:0000256" key="3">
    <source>
        <dbReference type="ARBA" id="ARBA00022843"/>
    </source>
</evidence>
<dbReference type="SMART" id="SM00884">
    <property type="entry name" value="Cullin_Nedd8"/>
    <property type="match status" value="1"/>
</dbReference>
<dbReference type="FunFam" id="1.20.1310.10:FF:000001">
    <property type="entry name" value="Cullin 3"/>
    <property type="match status" value="1"/>
</dbReference>
<evidence type="ECO:0000256" key="6">
    <source>
        <dbReference type="SAM" id="Coils"/>
    </source>
</evidence>
<dbReference type="InterPro" id="IPR016157">
    <property type="entry name" value="Cullin_CS"/>
</dbReference>
<name>A0A9P6RNG1_9FUNG</name>
<dbReference type="GO" id="GO:0006915">
    <property type="term" value="P:apoptotic process"/>
    <property type="evidence" value="ECO:0007669"/>
    <property type="project" value="UniProtKB-ARBA"/>
</dbReference>
<evidence type="ECO:0000313" key="10">
    <source>
        <dbReference type="Proteomes" id="UP000738325"/>
    </source>
</evidence>
<dbReference type="Pfam" id="PF00888">
    <property type="entry name" value="Cullin"/>
    <property type="match status" value="1"/>
</dbReference>
<keyword evidence="2" id="KW-1017">Isopeptide bond</keyword>
<dbReference type="EMBL" id="JAAAIP010000148">
    <property type="protein sequence ID" value="KAG0324459.1"/>
    <property type="molecule type" value="Genomic_DNA"/>
</dbReference>
<dbReference type="InterPro" id="IPR045093">
    <property type="entry name" value="Cullin"/>
</dbReference>
<dbReference type="SUPFAM" id="SSF75632">
    <property type="entry name" value="Cullin homology domain"/>
    <property type="match status" value="1"/>
</dbReference>
<dbReference type="PANTHER" id="PTHR11932">
    <property type="entry name" value="CULLIN"/>
    <property type="match status" value="1"/>
</dbReference>
<feature type="domain" description="Cullin family profile" evidence="8">
    <location>
        <begin position="406"/>
        <end position="638"/>
    </location>
</feature>
<evidence type="ECO:0000256" key="4">
    <source>
        <dbReference type="PROSITE-ProRule" id="PRU00330"/>
    </source>
</evidence>
<organism evidence="9 10">
    <name type="scientific">Dissophora globulifera</name>
    <dbReference type="NCBI Taxonomy" id="979702"/>
    <lineage>
        <taxon>Eukaryota</taxon>
        <taxon>Fungi</taxon>
        <taxon>Fungi incertae sedis</taxon>
        <taxon>Mucoromycota</taxon>
        <taxon>Mortierellomycotina</taxon>
        <taxon>Mortierellomycetes</taxon>
        <taxon>Mortierellales</taxon>
        <taxon>Mortierellaceae</taxon>
        <taxon>Dissophora</taxon>
    </lineage>
</organism>
<dbReference type="Gene3D" id="1.20.1310.10">
    <property type="entry name" value="Cullin Repeats"/>
    <property type="match status" value="4"/>
</dbReference>
<feature type="compositionally biased region" description="Basic residues" evidence="7">
    <location>
        <begin position="8"/>
        <end position="18"/>
    </location>
</feature>
<dbReference type="Proteomes" id="UP000738325">
    <property type="component" value="Unassembled WGS sequence"/>
</dbReference>
<dbReference type="SUPFAM" id="SSF74788">
    <property type="entry name" value="Cullin repeat-like"/>
    <property type="match status" value="1"/>
</dbReference>
<feature type="region of interest" description="Disordered" evidence="7">
    <location>
        <begin position="1"/>
        <end position="26"/>
    </location>
</feature>
<dbReference type="OrthoDB" id="27073at2759"/>
<comment type="similarity">
    <text evidence="1 4 5">Belongs to the cullin family.</text>
</comment>
<dbReference type="GO" id="GO:0005737">
    <property type="term" value="C:cytoplasm"/>
    <property type="evidence" value="ECO:0007669"/>
    <property type="project" value="UniProtKB-ARBA"/>
</dbReference>
<protein>
    <submittedName>
        <fullName evidence="9">Cullin-3</fullName>
    </submittedName>
</protein>
<dbReference type="GO" id="GO:0031461">
    <property type="term" value="C:cullin-RING ubiquitin ligase complex"/>
    <property type="evidence" value="ECO:0007669"/>
    <property type="project" value="InterPro"/>
</dbReference>
<dbReference type="GO" id="GO:0043161">
    <property type="term" value="P:proteasome-mediated ubiquitin-dependent protein catabolic process"/>
    <property type="evidence" value="ECO:0007669"/>
    <property type="project" value="UniProtKB-ARBA"/>
</dbReference>
<dbReference type="InterPro" id="IPR016159">
    <property type="entry name" value="Cullin_repeat-like_dom_sf"/>
</dbReference>
<keyword evidence="10" id="KW-1185">Reference proteome</keyword>
<reference evidence="9" key="1">
    <citation type="journal article" date="2020" name="Fungal Divers.">
        <title>Resolving the Mortierellaceae phylogeny through synthesis of multi-gene phylogenetics and phylogenomics.</title>
        <authorList>
            <person name="Vandepol N."/>
            <person name="Liber J."/>
            <person name="Desiro A."/>
            <person name="Na H."/>
            <person name="Kennedy M."/>
            <person name="Barry K."/>
            <person name="Grigoriev I.V."/>
            <person name="Miller A.N."/>
            <person name="O'Donnell K."/>
            <person name="Stajich J.E."/>
            <person name="Bonito G."/>
        </authorList>
    </citation>
    <scope>NUCLEOTIDE SEQUENCE</scope>
    <source>
        <strain evidence="9">REB-010B</strain>
    </source>
</reference>
<dbReference type="Pfam" id="PF26557">
    <property type="entry name" value="Cullin_AB"/>
    <property type="match status" value="1"/>
</dbReference>
<feature type="coiled-coil region" evidence="6">
    <location>
        <begin position="681"/>
        <end position="708"/>
    </location>
</feature>
<dbReference type="SMART" id="SM00182">
    <property type="entry name" value="CULLIN"/>
    <property type="match status" value="1"/>
</dbReference>
<dbReference type="PROSITE" id="PS01256">
    <property type="entry name" value="CULLIN_1"/>
    <property type="match status" value="1"/>
</dbReference>
<gene>
    <name evidence="9" type="primary">CUL3</name>
    <name evidence="9" type="ORF">BGZ99_001797</name>
</gene>
<dbReference type="GO" id="GO:0000278">
    <property type="term" value="P:mitotic cell cycle"/>
    <property type="evidence" value="ECO:0007669"/>
    <property type="project" value="UniProtKB-ARBA"/>
</dbReference>
<dbReference type="InterPro" id="IPR019559">
    <property type="entry name" value="Cullin_neddylation_domain"/>
</dbReference>
<keyword evidence="3" id="KW-0832">Ubl conjugation</keyword>
<comment type="caution">
    <text evidence="9">The sequence shown here is derived from an EMBL/GenBank/DDBJ whole genome shotgun (WGS) entry which is preliminary data.</text>
</comment>
<dbReference type="InterPro" id="IPR036388">
    <property type="entry name" value="WH-like_DNA-bd_sf"/>
</dbReference>
<dbReference type="GO" id="GO:0080090">
    <property type="term" value="P:regulation of primary metabolic process"/>
    <property type="evidence" value="ECO:0007669"/>
    <property type="project" value="UniProtKB-ARBA"/>
</dbReference>
<dbReference type="AlphaFoldDB" id="A0A9P6RNG1"/>
<sequence>MASLQGRRPVRGKIRPPQRKTNTESQFDKTWSTLANAIITIHEQKAYTLSYEEVYRCGYNLVIHKYGERLYNGVKDLIEEHLESEAEKKIVPVLGLADTSPAEGVQVLKAIQKLWKHHVTCLLMISDILVHMDKNYVPQSRLPRTYDMGLFLFRDTIIRSPKHPIHSHLQMVLLNQITMERRGDVIDRGAIKSCTEMLLEMKENNSVDSIYVSDFEVLFVETSREFYRVESDDLVRQFDPPEYMRKVESRLDEEQLRCSHYLTEKTEPKIRQIVEQEMIAKHLKNVMEMENWGLKQLLVNNRLQDLERMYRLFSRVTNGSKELQEGVSSFLKECGKAINANVRESSIENTEKGVPLGVALALRWVQEVLDLKEKFDIILVSAFAKDKSFETAINSAFESFVNLNPKAPEFMSLFIDNKLKKDFKGKSDDEVDTILNKTTTLFRFLSDRDVFERYYKQHLSNRLLHGKSISDEAERGMITKLKIECGYQFTTKLEGMFTDMRVLTDTMTSFKEFLTNAVEPPPFELNVTVLTSTFWPVPTTPVSCNLPGDFLAATRVFERFYTSRHNGRKLTWHTTMGNVDLRATFNARKHELSVSTMAAVVLLLFNNLPDGEALSYATIEQETGMPPEHLKRTLQSIACGKFKILIKEPKSRDIGDMDTFKFNAAFQEKLSRIKIQTVASKVETAVELKETQEKVEDARKHMAEAAIVRVMKNRKSLDHNNLVAEVISQLQGRFNPAPSLIKKRIEALIEREYLERAPGDRTIYNYMA</sequence>
<dbReference type="GO" id="GO:0010468">
    <property type="term" value="P:regulation of gene expression"/>
    <property type="evidence" value="ECO:0007669"/>
    <property type="project" value="UniProtKB-ARBA"/>
</dbReference>
<evidence type="ECO:0000313" key="9">
    <source>
        <dbReference type="EMBL" id="KAG0324459.1"/>
    </source>
</evidence>
<dbReference type="SUPFAM" id="SSF46785">
    <property type="entry name" value="Winged helix' DNA-binding domain"/>
    <property type="match status" value="1"/>
</dbReference>
<evidence type="ECO:0000256" key="7">
    <source>
        <dbReference type="SAM" id="MobiDB-lite"/>
    </source>
</evidence>
<dbReference type="Gene3D" id="1.10.10.10">
    <property type="entry name" value="Winged helix-like DNA-binding domain superfamily/Winged helix DNA-binding domain"/>
    <property type="match status" value="1"/>
</dbReference>
<evidence type="ECO:0000256" key="5">
    <source>
        <dbReference type="RuleBase" id="RU003829"/>
    </source>
</evidence>
<dbReference type="PROSITE" id="PS50069">
    <property type="entry name" value="CULLIN_2"/>
    <property type="match status" value="1"/>
</dbReference>
<dbReference type="GO" id="GO:0007165">
    <property type="term" value="P:signal transduction"/>
    <property type="evidence" value="ECO:0007669"/>
    <property type="project" value="UniProtKB-ARBA"/>
</dbReference>
<dbReference type="FunFam" id="1.20.1310.10:FF:000002">
    <property type="entry name" value="cullin-3 isoform X1"/>
    <property type="match status" value="1"/>
</dbReference>
<evidence type="ECO:0000256" key="2">
    <source>
        <dbReference type="ARBA" id="ARBA00022499"/>
    </source>
</evidence>
<dbReference type="FunFam" id="1.10.10.10:FF:000091">
    <property type="entry name" value="Cullin 3"/>
    <property type="match status" value="1"/>
</dbReference>
<dbReference type="InterPro" id="IPR001373">
    <property type="entry name" value="Cullin_N"/>
</dbReference>
<accession>A0A9P6RNG1</accession>
<dbReference type="InterPro" id="IPR016158">
    <property type="entry name" value="Cullin_homology"/>
</dbReference>
<dbReference type="InterPro" id="IPR036390">
    <property type="entry name" value="WH_DNA-bd_sf"/>
</dbReference>
<dbReference type="InterPro" id="IPR036317">
    <property type="entry name" value="Cullin_homology_sf"/>
</dbReference>
<dbReference type="InterPro" id="IPR059120">
    <property type="entry name" value="Cullin-like_AB"/>
</dbReference>
<dbReference type="Pfam" id="PF10557">
    <property type="entry name" value="Cullin_Nedd8"/>
    <property type="match status" value="1"/>
</dbReference>
<dbReference type="GO" id="GO:0031625">
    <property type="term" value="F:ubiquitin protein ligase binding"/>
    <property type="evidence" value="ECO:0007669"/>
    <property type="project" value="InterPro"/>
</dbReference>
<evidence type="ECO:0000259" key="8">
    <source>
        <dbReference type="PROSITE" id="PS50069"/>
    </source>
</evidence>
<dbReference type="GO" id="GO:0006950">
    <property type="term" value="P:response to stress"/>
    <property type="evidence" value="ECO:0007669"/>
    <property type="project" value="UniProtKB-ARBA"/>
</dbReference>
<evidence type="ECO:0000256" key="1">
    <source>
        <dbReference type="ARBA" id="ARBA00006019"/>
    </source>
</evidence>
<proteinExistence type="inferred from homology"/>